<dbReference type="GO" id="GO:0005654">
    <property type="term" value="C:nucleoplasm"/>
    <property type="evidence" value="ECO:0007669"/>
    <property type="project" value="UniProtKB-SubCell"/>
</dbReference>
<reference evidence="7 8" key="1">
    <citation type="journal article" date="2013" name="BMC Genomics">
        <title>The miniature genome of a carnivorous plant Genlisea aurea contains a low number of genes and short non-coding sequences.</title>
        <authorList>
            <person name="Leushkin E.V."/>
            <person name="Sutormin R.A."/>
            <person name="Nabieva E.R."/>
            <person name="Penin A.A."/>
            <person name="Kondrashov A.S."/>
            <person name="Logacheva M.D."/>
        </authorList>
    </citation>
    <scope>NUCLEOTIDE SEQUENCE [LARGE SCALE GENOMIC DNA]</scope>
</reference>
<keyword evidence="8" id="KW-1185">Reference proteome</keyword>
<dbReference type="PANTHER" id="PTHR46776">
    <property type="entry name" value="CYCLIN-DEPENDENT KINASE INHIBITOR 4-RELATED"/>
    <property type="match status" value="1"/>
</dbReference>
<dbReference type="Proteomes" id="UP000015453">
    <property type="component" value="Unassembled WGS sequence"/>
</dbReference>
<comment type="similarity">
    <text evidence="2">Belongs to the CDI family. ICK/KRP subfamily.</text>
</comment>
<dbReference type="InterPro" id="IPR044898">
    <property type="entry name" value="CDI_dom_sf"/>
</dbReference>
<feature type="domain" description="Cyclin-dependent kinase inhibitor" evidence="6">
    <location>
        <begin position="20"/>
        <end position="63"/>
    </location>
</feature>
<dbReference type="Pfam" id="PF02234">
    <property type="entry name" value="CDI"/>
    <property type="match status" value="1"/>
</dbReference>
<gene>
    <name evidence="7" type="ORF">M569_04045</name>
</gene>
<feature type="non-terminal residue" evidence="7">
    <location>
        <position position="1"/>
    </location>
</feature>
<dbReference type="AlphaFoldDB" id="S8EDS1"/>
<dbReference type="InterPro" id="IPR044275">
    <property type="entry name" value="KRP"/>
</dbReference>
<dbReference type="GO" id="GO:0051726">
    <property type="term" value="P:regulation of cell cycle"/>
    <property type="evidence" value="ECO:0007669"/>
    <property type="project" value="InterPro"/>
</dbReference>
<sequence>IKTADDVTTPGSSTKHHPMPTCDEMEEFFASLEKQEQRNFADKYNFDVVNDLPLPGRFEWVKIRP</sequence>
<keyword evidence="3" id="KW-0649">Protein kinase inhibitor</keyword>
<comment type="subcellular location">
    <subcellularLocation>
        <location evidence="1">Nucleus</location>
        <location evidence="1">Nucleoplasm</location>
    </subcellularLocation>
</comment>
<evidence type="ECO:0000313" key="7">
    <source>
        <dbReference type="EMBL" id="EPS70722.1"/>
    </source>
</evidence>
<dbReference type="OrthoDB" id="6373236at2759"/>
<evidence type="ECO:0000256" key="2">
    <source>
        <dbReference type="ARBA" id="ARBA00010274"/>
    </source>
</evidence>
<evidence type="ECO:0000256" key="5">
    <source>
        <dbReference type="SAM" id="MobiDB-lite"/>
    </source>
</evidence>
<feature type="region of interest" description="Disordered" evidence="5">
    <location>
        <begin position="1"/>
        <end position="21"/>
    </location>
</feature>
<organism evidence="7 8">
    <name type="scientific">Genlisea aurea</name>
    <dbReference type="NCBI Taxonomy" id="192259"/>
    <lineage>
        <taxon>Eukaryota</taxon>
        <taxon>Viridiplantae</taxon>
        <taxon>Streptophyta</taxon>
        <taxon>Embryophyta</taxon>
        <taxon>Tracheophyta</taxon>
        <taxon>Spermatophyta</taxon>
        <taxon>Magnoliopsida</taxon>
        <taxon>eudicotyledons</taxon>
        <taxon>Gunneridae</taxon>
        <taxon>Pentapetalae</taxon>
        <taxon>asterids</taxon>
        <taxon>lamiids</taxon>
        <taxon>Lamiales</taxon>
        <taxon>Lentibulariaceae</taxon>
        <taxon>Genlisea</taxon>
    </lineage>
</organism>
<evidence type="ECO:0000313" key="8">
    <source>
        <dbReference type="Proteomes" id="UP000015453"/>
    </source>
</evidence>
<accession>S8EDS1</accession>
<proteinExistence type="inferred from homology"/>
<name>S8EDS1_9LAMI</name>
<evidence type="ECO:0000259" key="6">
    <source>
        <dbReference type="Pfam" id="PF02234"/>
    </source>
</evidence>
<dbReference type="GO" id="GO:0004861">
    <property type="term" value="F:cyclin-dependent protein serine/threonine kinase inhibitor activity"/>
    <property type="evidence" value="ECO:0007669"/>
    <property type="project" value="InterPro"/>
</dbReference>
<evidence type="ECO:0000256" key="3">
    <source>
        <dbReference type="ARBA" id="ARBA00023013"/>
    </source>
</evidence>
<dbReference type="InterPro" id="IPR003175">
    <property type="entry name" value="CDI_dom"/>
</dbReference>
<evidence type="ECO:0000256" key="1">
    <source>
        <dbReference type="ARBA" id="ARBA00004642"/>
    </source>
</evidence>
<dbReference type="EMBL" id="AUSU01001568">
    <property type="protein sequence ID" value="EPS70722.1"/>
    <property type="molecule type" value="Genomic_DNA"/>
</dbReference>
<protein>
    <submittedName>
        <fullName evidence="7">Cyclin-dependent kinase inhibitor 3</fullName>
    </submittedName>
</protein>
<comment type="caution">
    <text evidence="7">The sequence shown here is derived from an EMBL/GenBank/DDBJ whole genome shotgun (WGS) entry which is preliminary data.</text>
</comment>
<keyword evidence="4" id="KW-0131">Cell cycle</keyword>
<dbReference type="Gene3D" id="4.10.365.10">
    <property type="entry name" value="p27"/>
    <property type="match status" value="1"/>
</dbReference>
<evidence type="ECO:0000256" key="4">
    <source>
        <dbReference type="ARBA" id="ARBA00023306"/>
    </source>
</evidence>